<dbReference type="GeneID" id="20811331"/>
<dbReference type="PANTHER" id="PTHR15749">
    <property type="entry name" value="FANCONI-ASSOCIATED NUCLEASE 1"/>
    <property type="match status" value="1"/>
</dbReference>
<dbReference type="GO" id="GO:0004528">
    <property type="term" value="F:phosphodiesterase I activity"/>
    <property type="evidence" value="ECO:0007669"/>
    <property type="project" value="UniProtKB-EC"/>
</dbReference>
<sequence>MSDAVAAADAVDPSADEVGGIDEEIKEDRANAYVEHFVHIVQSTKTLFPTLLDADEHAAIDTYLALPAAAQLVYSRLFQRKGPWFRTTSLSAIADHLHPDPESSVPPLQTALRALETASFIRRCPKDSYVDAIDAMKSACTIPEIQAVMVATGASKSKSAARYKTKPDMLERLRAFVTTQRRIDGSFLPLSTHLHAALALTSFDAPDLSSPHRQHRVHDPTSLTLFQIHPRTRDAFYRMHRLMYMTLSLPVQPTLKRATWGDWQRAVCRYEPTAWPGLLVIFGKVAAFPRVTLAAPSRPLFPTLHALMAYECASVLRHATRLIVDGVRLDHLLPSSARGLTADWLDVRPPTLLAFAGAASPSITSSSFSSSQPTKADFCDNVHAFLQSVDNMDSFVGELRACLASSLHLTREDDKQRRVFLEPYDATYALARSMDLVVGVYEKLGEYDKALVLLQELLATSVLGHKRGSWYTRLAINLEMHMKQPTDARAVCDTALSDPRVFPADRMDLLRRHRRLAKTPTTEDKEVVVEGCYPTHTIDGRPLNRAVGEKSRFIGYDDDSVTVEALVLQHYKSQGWHGAHDEGASFRSLLGLLLWDVMFLNDVPDVFQTPFQSRPLDMDMRYSDHFYNARAAAIDAVVMKLRASSALDLCAWIAATWHAHQGTQCWLVRWEGSLTLPYMQLMAIGIGAPALAAIVQVWVKHLETSGLPDLFMLRVVARPREHMGLPAHLVDRHTNCVDIPAWSAMEGGGDIDALMGQHQTVEAQFVEVKGPRDRLSDTQIVWLDRLNAAGISSVVCYVQEPPTKKKKKQKTQEEDEIRGKPTTDPPTCTTSTSKTKRSKGIPPPHVPIELLDY</sequence>
<protein>
    <recommendedName>
        <fullName evidence="5">Fanconi-associated nuclease</fullName>
        <ecNumber evidence="5">3.1.4.1</ecNumber>
    </recommendedName>
</protein>
<dbReference type="RefSeq" id="XP_009833816.1">
    <property type="nucleotide sequence ID" value="XM_009835514.1"/>
</dbReference>
<dbReference type="VEuPathDB" id="FungiDB:H257_09335"/>
<keyword evidence="5" id="KW-0539">Nucleus</keyword>
<comment type="similarity">
    <text evidence="5">Belongs to the FAN1 family.</text>
</comment>
<dbReference type="OrthoDB" id="76364at2759"/>
<dbReference type="PANTHER" id="PTHR15749:SF4">
    <property type="entry name" value="FANCONI-ASSOCIATED NUCLEASE 1"/>
    <property type="match status" value="1"/>
</dbReference>
<organism evidence="8">
    <name type="scientific">Aphanomyces astaci</name>
    <name type="common">Crayfish plague agent</name>
    <dbReference type="NCBI Taxonomy" id="112090"/>
    <lineage>
        <taxon>Eukaryota</taxon>
        <taxon>Sar</taxon>
        <taxon>Stramenopiles</taxon>
        <taxon>Oomycota</taxon>
        <taxon>Saprolegniomycetes</taxon>
        <taxon>Saprolegniales</taxon>
        <taxon>Verrucalvaceae</taxon>
        <taxon>Aphanomyces</taxon>
    </lineage>
</organism>
<dbReference type="GO" id="GO:0046872">
    <property type="term" value="F:metal ion binding"/>
    <property type="evidence" value="ECO:0007669"/>
    <property type="project" value="UniProtKB-KW"/>
</dbReference>
<keyword evidence="2 5" id="KW-0479">Metal-binding</keyword>
<dbReference type="STRING" id="112090.W4GB52"/>
<comment type="cofactor">
    <cofactor evidence="5">
        <name>Mg(2+)</name>
        <dbReference type="ChEBI" id="CHEBI:18420"/>
    </cofactor>
    <cofactor evidence="5">
        <name>Mn(2+)</name>
        <dbReference type="ChEBI" id="CHEBI:29035"/>
    </cofactor>
</comment>
<dbReference type="InterPro" id="IPR033315">
    <property type="entry name" value="Fan1-like"/>
</dbReference>
<dbReference type="EMBL" id="KI913135">
    <property type="protein sequence ID" value="ETV76900.1"/>
    <property type="molecule type" value="Genomic_DNA"/>
</dbReference>
<comment type="subcellular location">
    <subcellularLocation>
        <location evidence="5">Nucleus</location>
    </subcellularLocation>
</comment>
<dbReference type="InterPro" id="IPR049132">
    <property type="entry name" value="FAN1-like_euk"/>
</dbReference>
<dbReference type="SMART" id="SM00990">
    <property type="entry name" value="VRR_NUC"/>
    <property type="match status" value="1"/>
</dbReference>
<dbReference type="EC" id="3.1.4.1" evidence="5"/>
<evidence type="ECO:0000256" key="3">
    <source>
        <dbReference type="ARBA" id="ARBA00022801"/>
    </source>
</evidence>
<dbReference type="InterPro" id="IPR049125">
    <property type="entry name" value="FAN1-like_WH"/>
</dbReference>
<dbReference type="Pfam" id="PF21170">
    <property type="entry name" value="FAN1_TPR"/>
    <property type="match status" value="1"/>
</dbReference>
<evidence type="ECO:0000256" key="5">
    <source>
        <dbReference type="RuleBase" id="RU365033"/>
    </source>
</evidence>
<evidence type="ECO:0000256" key="2">
    <source>
        <dbReference type="ARBA" id="ARBA00022723"/>
    </source>
</evidence>
<keyword evidence="1 5" id="KW-0540">Nuclease</keyword>
<name>W4GB52_APHAT</name>
<dbReference type="Pfam" id="PF08774">
    <property type="entry name" value="VRR_NUC"/>
    <property type="match status" value="1"/>
</dbReference>
<gene>
    <name evidence="8" type="ORF">H257_09335</name>
</gene>
<feature type="compositionally biased region" description="Low complexity" evidence="6">
    <location>
        <begin position="820"/>
        <end position="833"/>
    </location>
</feature>
<dbReference type="GO" id="GO:0036297">
    <property type="term" value="P:interstrand cross-link repair"/>
    <property type="evidence" value="ECO:0007669"/>
    <property type="project" value="InterPro"/>
</dbReference>
<evidence type="ECO:0000256" key="4">
    <source>
        <dbReference type="ARBA" id="ARBA00022842"/>
    </source>
</evidence>
<evidence type="ECO:0000313" key="8">
    <source>
        <dbReference type="EMBL" id="ETV76900.1"/>
    </source>
</evidence>
<dbReference type="CDD" id="cd22326">
    <property type="entry name" value="FAN1-like"/>
    <property type="match status" value="1"/>
</dbReference>
<comment type="function">
    <text evidence="5">Nuclease required for the repair of DNA interstrand cross-links (ICL). Acts as a 5'-3' exonuclease that anchors at a cut end of DNA and cleaves DNA successively at every third nucleotide, allowing to excise an ICL from one strand through flanking incisions.</text>
</comment>
<dbReference type="GO" id="GO:0005634">
    <property type="term" value="C:nucleus"/>
    <property type="evidence" value="ECO:0007669"/>
    <property type="project" value="UniProtKB-SubCell"/>
</dbReference>
<keyword evidence="5" id="KW-0227">DNA damage</keyword>
<comment type="catalytic activity">
    <reaction evidence="5">
        <text>Hydrolytically removes 5'-nucleotides successively from the 3'-hydroxy termini of 3'-hydroxy-terminated oligonucleotides.</text>
        <dbReference type="EC" id="3.1.4.1"/>
    </reaction>
</comment>
<accession>W4GB52</accession>
<dbReference type="InterPro" id="IPR014883">
    <property type="entry name" value="VRR_NUC"/>
</dbReference>
<keyword evidence="3 5" id="KW-0378">Hydrolase</keyword>
<dbReference type="InterPro" id="IPR049126">
    <property type="entry name" value="FAN1-like_TPR"/>
</dbReference>
<keyword evidence="5" id="KW-0234">DNA repair</keyword>
<proteinExistence type="inferred from homology"/>
<dbReference type="GO" id="GO:0008409">
    <property type="term" value="F:5'-3' exonuclease activity"/>
    <property type="evidence" value="ECO:0007669"/>
    <property type="project" value="TreeGrafter"/>
</dbReference>
<dbReference type="GO" id="GO:0017108">
    <property type="term" value="F:5'-flap endonuclease activity"/>
    <property type="evidence" value="ECO:0007669"/>
    <property type="project" value="TreeGrafter"/>
</dbReference>
<keyword evidence="4 5" id="KW-0460">Magnesium</keyword>
<keyword evidence="5" id="KW-0464">Manganese</keyword>
<feature type="region of interest" description="Disordered" evidence="6">
    <location>
        <begin position="1"/>
        <end position="20"/>
    </location>
</feature>
<reference evidence="8" key="1">
    <citation type="submission" date="2013-12" db="EMBL/GenBank/DDBJ databases">
        <title>The Genome Sequence of Aphanomyces astaci APO3.</title>
        <authorList>
            <consortium name="The Broad Institute Genomics Platform"/>
            <person name="Russ C."/>
            <person name="Tyler B."/>
            <person name="van West P."/>
            <person name="Dieguez-Uribeondo J."/>
            <person name="Young S.K."/>
            <person name="Zeng Q."/>
            <person name="Gargeya S."/>
            <person name="Fitzgerald M."/>
            <person name="Abouelleil A."/>
            <person name="Alvarado L."/>
            <person name="Chapman S.B."/>
            <person name="Gainer-Dewar J."/>
            <person name="Goldberg J."/>
            <person name="Griggs A."/>
            <person name="Gujja S."/>
            <person name="Hansen M."/>
            <person name="Howarth C."/>
            <person name="Imamovic A."/>
            <person name="Ireland A."/>
            <person name="Larimer J."/>
            <person name="McCowan C."/>
            <person name="Murphy C."/>
            <person name="Pearson M."/>
            <person name="Poon T.W."/>
            <person name="Priest M."/>
            <person name="Roberts A."/>
            <person name="Saif S."/>
            <person name="Shea T."/>
            <person name="Sykes S."/>
            <person name="Wortman J."/>
            <person name="Nusbaum C."/>
            <person name="Birren B."/>
        </authorList>
    </citation>
    <scope>NUCLEOTIDE SEQUENCE [LARGE SCALE GENOMIC DNA]</scope>
    <source>
        <strain evidence="8">APO3</strain>
    </source>
</reference>
<feature type="compositionally biased region" description="Low complexity" evidence="6">
    <location>
        <begin position="1"/>
        <end position="13"/>
    </location>
</feature>
<dbReference type="Pfam" id="PF21315">
    <property type="entry name" value="FAN1_HTH"/>
    <property type="match status" value="1"/>
</dbReference>
<evidence type="ECO:0000259" key="7">
    <source>
        <dbReference type="SMART" id="SM00990"/>
    </source>
</evidence>
<evidence type="ECO:0000256" key="6">
    <source>
        <dbReference type="SAM" id="MobiDB-lite"/>
    </source>
</evidence>
<dbReference type="GO" id="GO:0070336">
    <property type="term" value="F:flap-structured DNA binding"/>
    <property type="evidence" value="ECO:0007669"/>
    <property type="project" value="TreeGrafter"/>
</dbReference>
<feature type="domain" description="VRR-NUC" evidence="7">
    <location>
        <begin position="644"/>
        <end position="800"/>
    </location>
</feature>
<evidence type="ECO:0000256" key="1">
    <source>
        <dbReference type="ARBA" id="ARBA00022722"/>
    </source>
</evidence>
<dbReference type="AlphaFoldDB" id="W4GB52"/>
<feature type="region of interest" description="Disordered" evidence="6">
    <location>
        <begin position="801"/>
        <end position="853"/>
    </location>
</feature>